<feature type="transmembrane region" description="Helical" evidence="5">
    <location>
        <begin position="242"/>
        <end position="264"/>
    </location>
</feature>
<dbReference type="OrthoDB" id="5384040at2759"/>
<dbReference type="PANTHER" id="PTHR31465:SF15">
    <property type="entry name" value="LIPID TRANSPORTER ATNI-RELATED"/>
    <property type="match status" value="1"/>
</dbReference>
<dbReference type="Pfam" id="PF04479">
    <property type="entry name" value="RTA1"/>
    <property type="match status" value="1"/>
</dbReference>
<keyword evidence="2 5" id="KW-0812">Transmembrane</keyword>
<dbReference type="GO" id="GO:0016020">
    <property type="term" value="C:membrane"/>
    <property type="evidence" value="ECO:0007669"/>
    <property type="project" value="UniProtKB-SubCell"/>
</dbReference>
<evidence type="ECO:0000256" key="3">
    <source>
        <dbReference type="ARBA" id="ARBA00022989"/>
    </source>
</evidence>
<feature type="signal peptide" evidence="6">
    <location>
        <begin position="1"/>
        <end position="21"/>
    </location>
</feature>
<feature type="transmembrane region" description="Helical" evidence="5">
    <location>
        <begin position="322"/>
        <end position="341"/>
    </location>
</feature>
<reference evidence="7 8" key="1">
    <citation type="submission" date="2016-03" db="EMBL/GenBank/DDBJ databases">
        <authorList>
            <person name="Ploux O."/>
        </authorList>
    </citation>
    <scope>NUCLEOTIDE SEQUENCE [LARGE SCALE GENOMIC DNA]</scope>
    <source>
        <strain evidence="7 8">UAMH 11012</strain>
    </source>
</reference>
<name>A0A1L7WUL5_9HELO</name>
<organism evidence="7 8">
    <name type="scientific">Phialocephala subalpina</name>
    <dbReference type="NCBI Taxonomy" id="576137"/>
    <lineage>
        <taxon>Eukaryota</taxon>
        <taxon>Fungi</taxon>
        <taxon>Dikarya</taxon>
        <taxon>Ascomycota</taxon>
        <taxon>Pezizomycotina</taxon>
        <taxon>Leotiomycetes</taxon>
        <taxon>Helotiales</taxon>
        <taxon>Mollisiaceae</taxon>
        <taxon>Phialocephala</taxon>
        <taxon>Phialocephala fortinii species complex</taxon>
    </lineage>
</organism>
<evidence type="ECO:0000256" key="1">
    <source>
        <dbReference type="ARBA" id="ARBA00004141"/>
    </source>
</evidence>
<evidence type="ECO:0000313" key="7">
    <source>
        <dbReference type="EMBL" id="CZR56476.1"/>
    </source>
</evidence>
<feature type="transmembrane region" description="Helical" evidence="5">
    <location>
        <begin position="158"/>
        <end position="184"/>
    </location>
</feature>
<dbReference type="Proteomes" id="UP000184330">
    <property type="component" value="Unassembled WGS sequence"/>
</dbReference>
<dbReference type="EMBL" id="FJOG01000008">
    <property type="protein sequence ID" value="CZR56476.1"/>
    <property type="molecule type" value="Genomic_DNA"/>
</dbReference>
<sequence>MLLQPFALLATFLLSSTSAMAITAPPPTPTLAARQTTSASTTAIDFITTEYITIPGQTNDHVTLAPQTITIAVPTCIMTLTPDKNGYVPPGTCNALYDYYPSFAAAVVFSVLFGMLTAMHIVQAAMYKKKFCWVVIMGAMWEFASFATRAVSTLHQQSVALLLVSQLFVLLAPLWINAFAYMLLARLIHFFSPTHTIFRIPTAILSILFVSLDFISFVIQLVGGSYAGPTAPVDQQMKGVHIYMGGIGLQQFFIFVFLGLAVKFQREMRRLERMGPGAKMGWRGVLWTLYGSLGFITVRIFFRLIEFSGGKTSSNPLPFHEGYFYALEAMPMFFAIMCFNVNHPGRVLVGPESELPGLRETFWKKGRGGRRGKKGVSDESGEGLVGKYEMIEKEVKA</sequence>
<protein>
    <submittedName>
        <fullName evidence="7">Related to RTA1-involved in 7-aminocholesterol resistance</fullName>
    </submittedName>
</protein>
<evidence type="ECO:0000256" key="2">
    <source>
        <dbReference type="ARBA" id="ARBA00022692"/>
    </source>
</evidence>
<feature type="transmembrane region" description="Helical" evidence="5">
    <location>
        <begin position="196"/>
        <end position="222"/>
    </location>
</feature>
<gene>
    <name evidence="7" type="ORF">PAC_06364</name>
</gene>
<feature type="transmembrane region" description="Helical" evidence="5">
    <location>
        <begin position="284"/>
        <end position="302"/>
    </location>
</feature>
<accession>A0A1L7WUL5</accession>
<keyword evidence="3 5" id="KW-1133">Transmembrane helix</keyword>
<feature type="transmembrane region" description="Helical" evidence="5">
    <location>
        <begin position="131"/>
        <end position="152"/>
    </location>
</feature>
<keyword evidence="6" id="KW-0732">Signal</keyword>
<evidence type="ECO:0000256" key="6">
    <source>
        <dbReference type="SAM" id="SignalP"/>
    </source>
</evidence>
<dbReference type="AlphaFoldDB" id="A0A1L7WUL5"/>
<evidence type="ECO:0000256" key="5">
    <source>
        <dbReference type="SAM" id="Phobius"/>
    </source>
</evidence>
<feature type="chain" id="PRO_5012928024" evidence="6">
    <location>
        <begin position="22"/>
        <end position="397"/>
    </location>
</feature>
<evidence type="ECO:0000313" key="8">
    <source>
        <dbReference type="Proteomes" id="UP000184330"/>
    </source>
</evidence>
<keyword evidence="8" id="KW-1185">Reference proteome</keyword>
<keyword evidence="4 5" id="KW-0472">Membrane</keyword>
<comment type="subcellular location">
    <subcellularLocation>
        <location evidence="1">Membrane</location>
        <topology evidence="1">Multi-pass membrane protein</topology>
    </subcellularLocation>
</comment>
<dbReference type="InterPro" id="IPR007568">
    <property type="entry name" value="RTA1"/>
</dbReference>
<dbReference type="PANTHER" id="PTHR31465">
    <property type="entry name" value="PROTEIN RTA1-RELATED"/>
    <property type="match status" value="1"/>
</dbReference>
<evidence type="ECO:0000256" key="4">
    <source>
        <dbReference type="ARBA" id="ARBA00023136"/>
    </source>
</evidence>
<dbReference type="STRING" id="576137.A0A1L7WUL5"/>
<proteinExistence type="predicted"/>
<feature type="transmembrane region" description="Helical" evidence="5">
    <location>
        <begin position="99"/>
        <end position="119"/>
    </location>
</feature>